<gene>
    <name evidence="1" type="ORF">M9458_020528</name>
</gene>
<dbReference type="SUPFAM" id="SSF54373">
    <property type="entry name" value="FAD-linked reductases, C-terminal domain"/>
    <property type="match status" value="1"/>
</dbReference>
<evidence type="ECO:0000313" key="2">
    <source>
        <dbReference type="Proteomes" id="UP001529510"/>
    </source>
</evidence>
<sequence>SFTGWSVPAVSKMLISRWGSDSHVRGSYTFVPDGVDGVAAHKALASPLPPKDKSRGKR</sequence>
<dbReference type="EMBL" id="JAMKFB020000009">
    <property type="protein sequence ID" value="KAL0184832.1"/>
    <property type="molecule type" value="Genomic_DNA"/>
</dbReference>
<keyword evidence="2" id="KW-1185">Reference proteome</keyword>
<feature type="non-terminal residue" evidence="1">
    <location>
        <position position="1"/>
    </location>
</feature>
<dbReference type="InterPro" id="IPR036188">
    <property type="entry name" value="FAD/NAD-bd_sf"/>
</dbReference>
<feature type="non-terminal residue" evidence="1">
    <location>
        <position position="58"/>
    </location>
</feature>
<protein>
    <submittedName>
        <fullName evidence="1">Uncharacterized protein</fullName>
    </submittedName>
</protein>
<dbReference type="Proteomes" id="UP001529510">
    <property type="component" value="Unassembled WGS sequence"/>
</dbReference>
<accession>A0ABD0QF85</accession>
<reference evidence="1 2" key="1">
    <citation type="submission" date="2024-05" db="EMBL/GenBank/DDBJ databases">
        <title>Genome sequencing and assembly of Indian major carp, Cirrhinus mrigala (Hamilton, 1822).</title>
        <authorList>
            <person name="Mohindra V."/>
            <person name="Chowdhury L.M."/>
            <person name="Lal K."/>
            <person name="Jena J.K."/>
        </authorList>
    </citation>
    <scope>NUCLEOTIDE SEQUENCE [LARGE SCALE GENOMIC DNA]</scope>
    <source>
        <strain evidence="1">CM1030</strain>
        <tissue evidence="1">Blood</tissue>
    </source>
</reference>
<dbReference type="Gene3D" id="3.50.50.60">
    <property type="entry name" value="FAD/NAD(P)-binding domain"/>
    <property type="match status" value="1"/>
</dbReference>
<evidence type="ECO:0000313" key="1">
    <source>
        <dbReference type="EMBL" id="KAL0184832.1"/>
    </source>
</evidence>
<proteinExistence type="predicted"/>
<dbReference type="Gene3D" id="3.90.660.10">
    <property type="match status" value="1"/>
</dbReference>
<comment type="caution">
    <text evidence="1">The sequence shown here is derived from an EMBL/GenBank/DDBJ whole genome shotgun (WGS) entry which is preliminary data.</text>
</comment>
<name>A0ABD0QF85_CIRMR</name>
<organism evidence="1 2">
    <name type="scientific">Cirrhinus mrigala</name>
    <name type="common">Mrigala</name>
    <dbReference type="NCBI Taxonomy" id="683832"/>
    <lineage>
        <taxon>Eukaryota</taxon>
        <taxon>Metazoa</taxon>
        <taxon>Chordata</taxon>
        <taxon>Craniata</taxon>
        <taxon>Vertebrata</taxon>
        <taxon>Euteleostomi</taxon>
        <taxon>Actinopterygii</taxon>
        <taxon>Neopterygii</taxon>
        <taxon>Teleostei</taxon>
        <taxon>Ostariophysi</taxon>
        <taxon>Cypriniformes</taxon>
        <taxon>Cyprinidae</taxon>
        <taxon>Labeoninae</taxon>
        <taxon>Labeonini</taxon>
        <taxon>Cirrhinus</taxon>
    </lineage>
</organism>
<dbReference type="AlphaFoldDB" id="A0ABD0QF85"/>